<evidence type="ECO:0000313" key="3">
    <source>
        <dbReference type="Proteomes" id="UP000267249"/>
    </source>
</evidence>
<organism evidence="2 3">
    <name type="scientific">Synechococcus elongatus PCC 11801</name>
    <dbReference type="NCBI Taxonomy" id="2219813"/>
    <lineage>
        <taxon>Bacteria</taxon>
        <taxon>Bacillati</taxon>
        <taxon>Cyanobacteriota</taxon>
        <taxon>Cyanophyceae</taxon>
        <taxon>Synechococcales</taxon>
        <taxon>Synechococcaceae</taxon>
        <taxon>Synechococcus</taxon>
    </lineage>
</organism>
<proteinExistence type="predicted"/>
<feature type="transmembrane region" description="Helical" evidence="1">
    <location>
        <begin position="28"/>
        <end position="46"/>
    </location>
</feature>
<dbReference type="InterPro" id="IPR007165">
    <property type="entry name" value="Phage_holin_4_2"/>
</dbReference>
<sequence>MDLLVTWLVTAFALLIVAWLPTGVEIEGFGKALIAALVFGLLNALVKPVLQILALPFNILTLGLFSFVVNAIVFALAATLVSGFNLRNGFWSALLGSIALSLVSRLLGLLLPSS</sequence>
<dbReference type="RefSeq" id="WP_208676270.1">
    <property type="nucleotide sequence ID" value="NZ_CP030139.2"/>
</dbReference>
<feature type="transmembrane region" description="Helical" evidence="1">
    <location>
        <begin position="90"/>
        <end position="111"/>
    </location>
</feature>
<reference evidence="2 3" key="1">
    <citation type="journal article" date="2018" name="Sci. Rep.">
        <title>Genome Features and Biochemical Characteristics of a Robust, Fast Growing and Naturally Transformable Cyanobacterium Synechococcus elongatus PCC 11801 Isolated from India.</title>
        <authorList>
            <person name="Jaiswal D."/>
            <person name="Sengupta A."/>
            <person name="Sohoni S."/>
            <person name="Sengupta S."/>
            <person name="Phadnavis A.G."/>
            <person name="Pakrasi H.B."/>
            <person name="Wangikar P.P."/>
        </authorList>
    </citation>
    <scope>NUCLEOTIDE SEQUENCE [LARGE SCALE GENOMIC DNA]</scope>
    <source>
        <strain evidence="2 3">PCC 11801</strain>
    </source>
</reference>
<dbReference type="Proteomes" id="UP000267249">
    <property type="component" value="Chromosome"/>
</dbReference>
<dbReference type="EMBL" id="CP030139">
    <property type="protein sequence ID" value="AZB72230.1"/>
    <property type="molecule type" value="Genomic_DNA"/>
</dbReference>
<keyword evidence="1" id="KW-1133">Transmembrane helix</keyword>
<evidence type="ECO:0000256" key="1">
    <source>
        <dbReference type="SAM" id="Phobius"/>
    </source>
</evidence>
<dbReference type="PANTHER" id="PTHR37309">
    <property type="entry name" value="SLR0284 PROTEIN"/>
    <property type="match status" value="1"/>
</dbReference>
<keyword evidence="1" id="KW-0472">Membrane</keyword>
<dbReference type="Pfam" id="PF04020">
    <property type="entry name" value="Phage_holin_4_2"/>
    <property type="match status" value="1"/>
</dbReference>
<dbReference type="PANTHER" id="PTHR37309:SF1">
    <property type="entry name" value="SLR0284 PROTEIN"/>
    <property type="match status" value="1"/>
</dbReference>
<accession>A0AAN1QN37</accession>
<name>A0AAN1QN37_SYNEL</name>
<protein>
    <submittedName>
        <fullName evidence="2">Phage holin family protein</fullName>
    </submittedName>
</protein>
<evidence type="ECO:0000313" key="2">
    <source>
        <dbReference type="EMBL" id="AZB72230.1"/>
    </source>
</evidence>
<gene>
    <name evidence="2" type="ORF">DOP62_05375</name>
</gene>
<dbReference type="AlphaFoldDB" id="A0AAN1QN37"/>
<feature type="transmembrane region" description="Helical" evidence="1">
    <location>
        <begin position="58"/>
        <end position="84"/>
    </location>
</feature>
<keyword evidence="1" id="KW-0812">Transmembrane</keyword>